<feature type="domain" description="Soluble ligand binding" evidence="4">
    <location>
        <begin position="443"/>
        <end position="487"/>
    </location>
</feature>
<keyword evidence="1" id="KW-0732">Signal</keyword>
<dbReference type="Gene3D" id="3.30.1950.10">
    <property type="entry name" value="wza like domain"/>
    <property type="match status" value="1"/>
</dbReference>
<dbReference type="InterPro" id="IPR019554">
    <property type="entry name" value="Soluble_ligand-bd"/>
</dbReference>
<evidence type="ECO:0000256" key="1">
    <source>
        <dbReference type="ARBA" id="ARBA00022729"/>
    </source>
</evidence>
<evidence type="ECO:0000313" key="5">
    <source>
        <dbReference type="EMBL" id="SCC51521.1"/>
    </source>
</evidence>
<dbReference type="Proteomes" id="UP000242818">
    <property type="component" value="Unassembled WGS sequence"/>
</dbReference>
<dbReference type="Pfam" id="PF10531">
    <property type="entry name" value="SLBB"/>
    <property type="match status" value="4"/>
</dbReference>
<evidence type="ECO:0000259" key="4">
    <source>
        <dbReference type="Pfam" id="PF10531"/>
    </source>
</evidence>
<dbReference type="InterPro" id="IPR003715">
    <property type="entry name" value="Poly_export_N"/>
</dbReference>
<keyword evidence="2" id="KW-0472">Membrane</keyword>
<reference evidence="5 6" key="1">
    <citation type="submission" date="2016-08" db="EMBL/GenBank/DDBJ databases">
        <authorList>
            <person name="Seilhamer J.J."/>
        </authorList>
    </citation>
    <scope>NUCLEOTIDE SEQUENCE [LARGE SCALE GENOMIC DNA]</scope>
    <source>
        <strain evidence="5 6">A37T2</strain>
    </source>
</reference>
<name>A0A1C4F7P2_9BACT</name>
<proteinExistence type="predicted"/>
<feature type="domain" description="Soluble ligand binding" evidence="4">
    <location>
        <begin position="532"/>
        <end position="589"/>
    </location>
</feature>
<dbReference type="GO" id="GO:0015159">
    <property type="term" value="F:polysaccharide transmembrane transporter activity"/>
    <property type="evidence" value="ECO:0007669"/>
    <property type="project" value="InterPro"/>
</dbReference>
<dbReference type="Pfam" id="PF02563">
    <property type="entry name" value="Poly_export"/>
    <property type="match status" value="1"/>
</dbReference>
<keyword evidence="2" id="KW-1133">Transmembrane helix</keyword>
<gene>
    <name evidence="5" type="ORF">GA0116948_11245</name>
</gene>
<dbReference type="OrthoDB" id="9808948at2"/>
<organism evidence="5 6">
    <name type="scientific">Chitinophaga costaii</name>
    <dbReference type="NCBI Taxonomy" id="1335309"/>
    <lineage>
        <taxon>Bacteria</taxon>
        <taxon>Pseudomonadati</taxon>
        <taxon>Bacteroidota</taxon>
        <taxon>Chitinophagia</taxon>
        <taxon>Chitinophagales</taxon>
        <taxon>Chitinophagaceae</taxon>
        <taxon>Chitinophaga</taxon>
    </lineage>
</organism>
<keyword evidence="6" id="KW-1185">Reference proteome</keyword>
<sequence>MFCGKRSPTERGALKSSSSLSDSHMLKRLFLLSFFAFFSLCAIAQVPSSISASQLQQTNVDNLSDDQIRQAVQQMKQRGLSFGDIDSYGQQQGISPEQTQKLKQRIQQLNLDKELDGTMGNSPIKKSIFNEDEDADRQLSDSADYVRKTQQQNWQDRMEERERIRRMKKIFGSELFNSQNLTFEPNLRMPTPTNYRLAANDEILIDISGYSDDVQKLKVTSEGYIRIPNLGPVYVNGLTMEEAKARIIKQLSSIYSGIKTGQTVVNISLGAIRTIRVLLIGEVNRPGNYSLPSLATVMNALYASGGPSENGSFRNIQVYRNGAVAATFDLYAFLMNGDLRQSIVLQDQDIIKVNAYDIHVELQGAVKRPAIFEVKPEETLADVLHFAGGFNDMAYKDVIKASRINNHEKQIVSVTPQEAGTFHLKTGDLFLVDSIVNRYTNRITIAGAVFHPGEYQLDSALTLGALIRKADGLKEDASLTRGIIRRLKSDYMPAMLSFNVGDVVSGKADIPLQREDSVVIYSKQGLREAYLVQISGEVNNEGYFNFADSMRLEDLILMAGGLKDAASVQHVEVTRRIRKEGYDPQDPSMAIVKQFDLNKELSSAQGDLNFVLEPFDQVYIRKEPSYSEQATVNVDGEVVYAGNFTIQNRKEHLSDLVGRAGGLRTEAFPEGAVLLRKTFTNGSDSALLANKLGVFYSKLMDSSTNNRVRENIERNYQVVDINLQKVMANPHSKYDLLVENGDILKVPKKLQTVQLFGEVYFPKKERYDASLSFREYIRGAGGFTSQSLRRRSYVVYANGEVKNTRKIFFFNSYPKLKPGAEIYVPAKSIKPGVNAQELIGFTTGIAALAAIIVTLLK</sequence>
<evidence type="ECO:0000256" key="2">
    <source>
        <dbReference type="SAM" id="Phobius"/>
    </source>
</evidence>
<dbReference type="InterPro" id="IPR049712">
    <property type="entry name" value="Poly_export"/>
</dbReference>
<protein>
    <submittedName>
        <fullName evidence="5">Protein involved in polysaccharide export, contains SLBB domain of the beta-grasp fold</fullName>
    </submittedName>
</protein>
<feature type="domain" description="Soluble ligand binding" evidence="4">
    <location>
        <begin position="281"/>
        <end position="323"/>
    </location>
</feature>
<keyword evidence="2" id="KW-0812">Transmembrane</keyword>
<feature type="domain" description="Soluble ligand binding" evidence="4">
    <location>
        <begin position="363"/>
        <end position="404"/>
    </location>
</feature>
<feature type="transmembrane region" description="Helical" evidence="2">
    <location>
        <begin position="838"/>
        <end position="856"/>
    </location>
</feature>
<dbReference type="STRING" id="1335309.GA0116948_11245"/>
<feature type="domain" description="Polysaccharide export protein N-terminal" evidence="3">
    <location>
        <begin position="190"/>
        <end position="255"/>
    </location>
</feature>
<dbReference type="EMBL" id="FMAR01000012">
    <property type="protein sequence ID" value="SCC51521.1"/>
    <property type="molecule type" value="Genomic_DNA"/>
</dbReference>
<evidence type="ECO:0000313" key="6">
    <source>
        <dbReference type="Proteomes" id="UP000242818"/>
    </source>
</evidence>
<evidence type="ECO:0000259" key="3">
    <source>
        <dbReference type="Pfam" id="PF02563"/>
    </source>
</evidence>
<accession>A0A1C4F7P2</accession>
<dbReference type="PANTHER" id="PTHR33619">
    <property type="entry name" value="POLYSACCHARIDE EXPORT PROTEIN GFCE-RELATED"/>
    <property type="match status" value="1"/>
</dbReference>
<dbReference type="AlphaFoldDB" id="A0A1C4F7P2"/>
<dbReference type="Gene3D" id="3.10.560.10">
    <property type="entry name" value="Outer membrane lipoprotein wza domain like"/>
    <property type="match status" value="6"/>
</dbReference>
<dbReference type="PANTHER" id="PTHR33619:SF3">
    <property type="entry name" value="POLYSACCHARIDE EXPORT PROTEIN GFCE-RELATED"/>
    <property type="match status" value="1"/>
</dbReference>